<dbReference type="PANTHER" id="PTHR35450">
    <property type="entry name" value="REVERSE TRANSCRIPTASE DOMAIN-CONTAINING PROTEIN"/>
    <property type="match status" value="1"/>
</dbReference>
<evidence type="ECO:0008006" key="3">
    <source>
        <dbReference type="Google" id="ProtNLM"/>
    </source>
</evidence>
<reference evidence="1 2" key="1">
    <citation type="submission" date="2022-05" db="EMBL/GenBank/DDBJ databases">
        <authorList>
            <consortium name="Genoscope - CEA"/>
            <person name="William W."/>
        </authorList>
    </citation>
    <scope>NUCLEOTIDE SEQUENCE [LARGE SCALE GENOMIC DNA]</scope>
</reference>
<keyword evidence="2" id="KW-1185">Reference proteome</keyword>
<evidence type="ECO:0000313" key="2">
    <source>
        <dbReference type="Proteomes" id="UP001159427"/>
    </source>
</evidence>
<evidence type="ECO:0000313" key="1">
    <source>
        <dbReference type="EMBL" id="CAH3187709.1"/>
    </source>
</evidence>
<comment type="caution">
    <text evidence="1">The sequence shown here is derived from an EMBL/GenBank/DDBJ whole genome shotgun (WGS) entry which is preliminary data.</text>
</comment>
<proteinExistence type="predicted"/>
<protein>
    <recommendedName>
        <fullName evidence="3">Reverse transcriptase zinc-binding domain-containing protein</fullName>
    </recommendedName>
</protein>
<sequence length="333" mass="38466">MWTQTWPIANIQQLDREGRKIIVENGGNHPKGSTAILYMSRKLGGRGLKSVENEYKNTKIKAAVKLYCITDLTMAAVRSFEELAVQNGRHSIISQLLRYNQRYLRRDGKESLSRTDETTRKLNWRNALCGFLHGRMPQRISSLEFKSFTNNFTDEKCRLCGDSLENVQHILSSCSALAQTKYLQRHNNAFKKLFSLKNNMCPTYISTLFEQPAIKYEQRNHDFTIPRFNTVSFGKHSLRYMGPKIWSSVPSNVKKASTLSSFKYKIRKTILYTVLSNYRYPEYKVNQYNIIMDVLGGCSKEVEKNIKELLGDKCESIMRQMQKAILSSSLHIA</sequence>
<name>A0ABN8S9S6_9CNID</name>
<dbReference type="EMBL" id="CALNXI010002441">
    <property type="protein sequence ID" value="CAH3187709.1"/>
    <property type="molecule type" value="Genomic_DNA"/>
</dbReference>
<gene>
    <name evidence="1" type="ORF">PEVE_00017876</name>
</gene>
<dbReference type="PANTHER" id="PTHR35450:SF2">
    <property type="entry name" value="REVERSE TRANSCRIPTASE DOMAIN-CONTAINING PROTEIN"/>
    <property type="match status" value="1"/>
</dbReference>
<organism evidence="1 2">
    <name type="scientific">Porites evermanni</name>
    <dbReference type="NCBI Taxonomy" id="104178"/>
    <lineage>
        <taxon>Eukaryota</taxon>
        <taxon>Metazoa</taxon>
        <taxon>Cnidaria</taxon>
        <taxon>Anthozoa</taxon>
        <taxon>Hexacorallia</taxon>
        <taxon>Scleractinia</taxon>
        <taxon>Fungiina</taxon>
        <taxon>Poritidae</taxon>
        <taxon>Porites</taxon>
    </lineage>
</organism>
<dbReference type="Proteomes" id="UP001159427">
    <property type="component" value="Unassembled WGS sequence"/>
</dbReference>
<accession>A0ABN8S9S6</accession>